<dbReference type="EMBL" id="FQZZ01000014">
    <property type="protein sequence ID" value="SHK95773.1"/>
    <property type="molecule type" value="Genomic_DNA"/>
</dbReference>
<keyword evidence="2" id="KW-1185">Reference proteome</keyword>
<name>A0A1H0NSU0_9RHOB</name>
<dbReference type="InterPro" id="IPR045389">
    <property type="entry name" value="DUF6522"/>
</dbReference>
<proteinExistence type="predicted"/>
<dbReference type="RefSeq" id="WP_149789714.1">
    <property type="nucleotide sequence ID" value="NZ_FNIO01000014.1"/>
</dbReference>
<gene>
    <name evidence="1" type="ORF">SAMN05444142_11452</name>
</gene>
<dbReference type="OrthoDB" id="8238457at2"/>
<accession>A0A1H0NSU0</accession>
<organism evidence="1 2">
    <name type="scientific">Lutimaribacter pacificus</name>
    <dbReference type="NCBI Taxonomy" id="391948"/>
    <lineage>
        <taxon>Bacteria</taxon>
        <taxon>Pseudomonadati</taxon>
        <taxon>Pseudomonadota</taxon>
        <taxon>Alphaproteobacteria</taxon>
        <taxon>Rhodobacterales</taxon>
        <taxon>Roseobacteraceae</taxon>
        <taxon>Lutimaribacter</taxon>
    </lineage>
</organism>
<protein>
    <submittedName>
        <fullName evidence="1">Uncharacterized protein</fullName>
    </submittedName>
</protein>
<evidence type="ECO:0000313" key="2">
    <source>
        <dbReference type="Proteomes" id="UP000324252"/>
    </source>
</evidence>
<evidence type="ECO:0000313" key="1">
    <source>
        <dbReference type="EMBL" id="SHK95773.1"/>
    </source>
</evidence>
<dbReference type="Pfam" id="PF20132">
    <property type="entry name" value="DUF6522"/>
    <property type="match status" value="1"/>
</dbReference>
<reference evidence="1 2" key="1">
    <citation type="submission" date="2016-11" db="EMBL/GenBank/DDBJ databases">
        <authorList>
            <person name="Varghese N."/>
            <person name="Submissions S."/>
        </authorList>
    </citation>
    <scope>NUCLEOTIDE SEQUENCE [LARGE SCALE GENOMIC DNA]</scope>
    <source>
        <strain evidence="1 2">DSM 29620</strain>
    </source>
</reference>
<sequence length="91" mass="10065">MSEVTKNPDGFEVDAELLSAAFGLSETEVRERMRDGRVTTLSEKGEGEDEGRWRITFFSGARALRLTVDGNGTVLSKSTFPARDRDTALPR</sequence>
<dbReference type="Proteomes" id="UP000324252">
    <property type="component" value="Unassembled WGS sequence"/>
</dbReference>
<dbReference type="AlphaFoldDB" id="A0A1H0NSU0"/>